<keyword evidence="1" id="KW-0175">Coiled coil</keyword>
<comment type="caution">
    <text evidence="2">The sequence shown here is derived from an EMBL/GenBank/DDBJ whole genome shotgun (WGS) entry which is preliminary data.</text>
</comment>
<name>A0A010R8F6_9PEZI</name>
<proteinExistence type="predicted"/>
<evidence type="ECO:0000313" key="3">
    <source>
        <dbReference type="Proteomes" id="UP000020467"/>
    </source>
</evidence>
<evidence type="ECO:0000256" key="1">
    <source>
        <dbReference type="SAM" id="Coils"/>
    </source>
</evidence>
<dbReference type="HOGENOM" id="CLU_829094_0_0_1"/>
<dbReference type="OrthoDB" id="3789331at2759"/>
<organism evidence="2 3">
    <name type="scientific">Colletotrichum fioriniae PJ7</name>
    <dbReference type="NCBI Taxonomy" id="1445577"/>
    <lineage>
        <taxon>Eukaryota</taxon>
        <taxon>Fungi</taxon>
        <taxon>Dikarya</taxon>
        <taxon>Ascomycota</taxon>
        <taxon>Pezizomycotina</taxon>
        <taxon>Sordariomycetes</taxon>
        <taxon>Hypocreomycetidae</taxon>
        <taxon>Glomerellales</taxon>
        <taxon>Glomerellaceae</taxon>
        <taxon>Colletotrichum</taxon>
        <taxon>Colletotrichum acutatum species complex</taxon>
    </lineage>
</organism>
<protein>
    <submittedName>
        <fullName evidence="2">Uncharacterized protein</fullName>
    </submittedName>
</protein>
<gene>
    <name evidence="2" type="ORF">CFIO01_08851</name>
</gene>
<dbReference type="AlphaFoldDB" id="A0A010R8F6"/>
<feature type="coiled-coil region" evidence="1">
    <location>
        <begin position="137"/>
        <end position="164"/>
    </location>
</feature>
<reference evidence="2 3" key="1">
    <citation type="submission" date="2014-02" db="EMBL/GenBank/DDBJ databases">
        <title>The genome sequence of Colletotrichum fioriniae PJ7.</title>
        <authorList>
            <person name="Baroncelli R."/>
            <person name="Thon M.R."/>
        </authorList>
    </citation>
    <scope>NUCLEOTIDE SEQUENCE [LARGE SCALE GENOMIC DNA]</scope>
    <source>
        <strain evidence="2 3">PJ7</strain>
    </source>
</reference>
<dbReference type="KEGG" id="cfj:CFIO01_08851"/>
<accession>A0A010R8F6</accession>
<dbReference type="EMBL" id="JARH01001028">
    <property type="protein sequence ID" value="EXF73969.1"/>
    <property type="molecule type" value="Genomic_DNA"/>
</dbReference>
<dbReference type="Proteomes" id="UP000020467">
    <property type="component" value="Unassembled WGS sequence"/>
</dbReference>
<keyword evidence="3" id="KW-1185">Reference proteome</keyword>
<evidence type="ECO:0000313" key="2">
    <source>
        <dbReference type="EMBL" id="EXF73969.1"/>
    </source>
</evidence>
<sequence>MYNAYLESFHNLQAKSNAFRQRLDDQRAGDGTLFSEAAALLDKANDAAFEGLETLVVQLLQIADGDSPVGKDAVPQLSIAIELFHKLAKSCEGSVDRIGQEFIGTTQYGGENKQLQDDIQVLLNNISGEVLGAQDVLRRAEHSSRSCSERLETAERDLRGAKDKKDGWYDVSSFFGGGGDIDDQVRVNERNVNNCQQDWDNAKRTENDCRNNLSNLQSLIPKVQELTRLLDDLFWQMNAEYEKIVKDRKIIERTWVATRTLDYHVSTNDVDTSRDDILRHVVQLIHMRVEQVDEDPDVQRFKENIERRMREALGEAQVEELHQERKFLPMEDVDF</sequence>